<dbReference type="PROSITE" id="PS51707">
    <property type="entry name" value="CYTH"/>
    <property type="match status" value="1"/>
</dbReference>
<dbReference type="Proteomes" id="UP000199393">
    <property type="component" value="Chromosome I"/>
</dbReference>
<organism evidence="3 4">
    <name type="scientific">Micromonospora krabiensis</name>
    <dbReference type="NCBI Taxonomy" id="307121"/>
    <lineage>
        <taxon>Bacteria</taxon>
        <taxon>Bacillati</taxon>
        <taxon>Actinomycetota</taxon>
        <taxon>Actinomycetes</taxon>
        <taxon>Micromonosporales</taxon>
        <taxon>Micromonosporaceae</taxon>
        <taxon>Micromonospora</taxon>
    </lineage>
</organism>
<dbReference type="InterPro" id="IPR033469">
    <property type="entry name" value="CYTH-like_dom_sf"/>
</dbReference>
<feature type="domain" description="CYTH" evidence="1">
    <location>
        <begin position="1"/>
        <end position="194"/>
    </location>
</feature>
<dbReference type="InterPro" id="IPR038186">
    <property type="entry name" value="CHAD_dom_sf"/>
</dbReference>
<accession>A0A1C3N4C6</accession>
<dbReference type="RefSeq" id="WP_091591142.1">
    <property type="nucleotide sequence ID" value="NZ_JBHRWG010000005.1"/>
</dbReference>
<gene>
    <name evidence="3" type="ORF">GA0070620_2929</name>
</gene>
<dbReference type="PROSITE" id="PS51708">
    <property type="entry name" value="CHAD"/>
    <property type="match status" value="1"/>
</dbReference>
<name>A0A1C3N4C6_9ACTN</name>
<dbReference type="Gene3D" id="1.40.20.10">
    <property type="entry name" value="CHAD domain"/>
    <property type="match status" value="1"/>
</dbReference>
<dbReference type="Gene3D" id="2.40.320.10">
    <property type="entry name" value="Hypothetical Protein Pfu-838710-001"/>
    <property type="match status" value="1"/>
</dbReference>
<keyword evidence="4" id="KW-1185">Reference proteome</keyword>
<reference evidence="4" key="1">
    <citation type="submission" date="2016-06" db="EMBL/GenBank/DDBJ databases">
        <authorList>
            <person name="Varghese N."/>
        </authorList>
    </citation>
    <scope>NUCLEOTIDE SEQUENCE [LARGE SCALE GENOMIC DNA]</scope>
    <source>
        <strain evidence="4">DSM 45344</strain>
    </source>
</reference>
<dbReference type="AlphaFoldDB" id="A0A1C3N4C6"/>
<dbReference type="SMART" id="SM01118">
    <property type="entry name" value="CYTH"/>
    <property type="match status" value="1"/>
</dbReference>
<dbReference type="Pfam" id="PF01928">
    <property type="entry name" value="CYTH"/>
    <property type="match status" value="1"/>
</dbReference>
<dbReference type="STRING" id="307121.GA0070620_2929"/>
<dbReference type="CDD" id="cd07374">
    <property type="entry name" value="CYTH-like_Pase"/>
    <property type="match status" value="1"/>
</dbReference>
<sequence>MVEEERKYEVDDTFVLPDLSVAAPSGGEVRARPPVTLVATYFDTVDLRLARAGVSLRRREGDELPWTVKLPTDLPGVRQEISRPGPAGDPPAELVTLVTVHSRGAALAPAVVVRTERHAYDVVGADGDVLAEVVDDRVTTLAGDGSPRGGFRELEVERKAGGRALLDRVGAVLRDAGAHGGSFVPKHVRALGPAAEGEPDLVPPAGLPADPTAGDVVTEAVRHGVRRLVEHDPLVRLRAPMPDDTPVHQMRVACRRLRSDLRTFAPLLRPAWSRPLRDELRWLGEVLGAARDAEVLRDRLRRTATADPTSPLDRAAVDRLDAALAERQERALAAVDEALHSLRYLALVDSLVLAARAPRLRSRAAEPAERVLPRLVAKPWRRLAGGKKRPGEVATLGPTDPDERWHAVRKQGKQARYAVDAATPVLGRRARRLGAALSRVQKLLGEHQDAAVAAHTWLALAAEHPTDHELAVTAGRLAERERASVRRVRAEFPAAWHRATRRKRTRWLR</sequence>
<evidence type="ECO:0000313" key="4">
    <source>
        <dbReference type="Proteomes" id="UP000199393"/>
    </source>
</evidence>
<evidence type="ECO:0000313" key="3">
    <source>
        <dbReference type="EMBL" id="SBV27415.1"/>
    </source>
</evidence>
<protein>
    <submittedName>
        <fullName evidence="3">CHAD domain-containing protein</fullName>
    </submittedName>
</protein>
<dbReference type="Pfam" id="PF05235">
    <property type="entry name" value="CHAD"/>
    <property type="match status" value="1"/>
</dbReference>
<evidence type="ECO:0000259" key="2">
    <source>
        <dbReference type="PROSITE" id="PS51708"/>
    </source>
</evidence>
<dbReference type="PANTHER" id="PTHR39339">
    <property type="entry name" value="SLR1444 PROTEIN"/>
    <property type="match status" value="1"/>
</dbReference>
<proteinExistence type="predicted"/>
<dbReference type="InterPro" id="IPR007899">
    <property type="entry name" value="CHAD_dom"/>
</dbReference>
<dbReference type="SUPFAM" id="SSF55154">
    <property type="entry name" value="CYTH-like phosphatases"/>
    <property type="match status" value="1"/>
</dbReference>
<dbReference type="InterPro" id="IPR023577">
    <property type="entry name" value="CYTH_domain"/>
</dbReference>
<dbReference type="SMART" id="SM00880">
    <property type="entry name" value="CHAD"/>
    <property type="match status" value="1"/>
</dbReference>
<dbReference type="OrthoDB" id="9777271at2"/>
<dbReference type="PATRIC" id="fig|307121.4.peg.2998"/>
<evidence type="ECO:0000259" key="1">
    <source>
        <dbReference type="PROSITE" id="PS51707"/>
    </source>
</evidence>
<dbReference type="EMBL" id="LT598496">
    <property type="protein sequence ID" value="SBV27415.1"/>
    <property type="molecule type" value="Genomic_DNA"/>
</dbReference>
<dbReference type="PANTHER" id="PTHR39339:SF1">
    <property type="entry name" value="CHAD DOMAIN-CONTAINING PROTEIN"/>
    <property type="match status" value="1"/>
</dbReference>
<feature type="domain" description="CHAD" evidence="2">
    <location>
        <begin position="210"/>
        <end position="501"/>
    </location>
</feature>